<keyword evidence="4" id="KW-1185">Reference proteome</keyword>
<dbReference type="EMBL" id="CP011144">
    <property type="protein sequence ID" value="AKC86793.1"/>
    <property type="molecule type" value="Genomic_DNA"/>
</dbReference>
<feature type="compositionally biased region" description="Basic and acidic residues" evidence="1">
    <location>
        <begin position="997"/>
        <end position="1010"/>
    </location>
</feature>
<dbReference type="KEGG" id="psuw:WQ53_08515"/>
<reference evidence="3 4" key="1">
    <citation type="journal article" date="2015" name="Genome Announc.">
        <title>Complete Genome Sequence of Pseudoxanthomonas suwonensis Strain J1, a Cellulose-Degrading Bacterium Isolated from Leaf- and Wood-Enriched Soil.</title>
        <authorList>
            <person name="Hou L."/>
            <person name="Jiang J."/>
            <person name="Xu Z."/>
            <person name="Zhou Y."/>
            <person name="Leung F.C."/>
        </authorList>
    </citation>
    <scope>NUCLEOTIDE SEQUENCE [LARGE SCALE GENOMIC DNA]</scope>
    <source>
        <strain evidence="3 4">J1</strain>
    </source>
</reference>
<dbReference type="Proteomes" id="UP000033067">
    <property type="component" value="Chromosome"/>
</dbReference>
<dbReference type="InterPro" id="IPR025295">
    <property type="entry name" value="eCIS_core_dom"/>
</dbReference>
<feature type="compositionally biased region" description="Basic and acidic residues" evidence="1">
    <location>
        <begin position="1310"/>
        <end position="1319"/>
    </location>
</feature>
<evidence type="ECO:0000256" key="1">
    <source>
        <dbReference type="SAM" id="MobiDB-lite"/>
    </source>
</evidence>
<protein>
    <recommendedName>
        <fullName evidence="2">eCIS core domain-containing protein</fullName>
    </recommendedName>
</protein>
<evidence type="ECO:0000313" key="3">
    <source>
        <dbReference type="EMBL" id="AKC86793.1"/>
    </source>
</evidence>
<dbReference type="Pfam" id="PF13699">
    <property type="entry name" value="eCIS_core"/>
    <property type="match status" value="1"/>
</dbReference>
<feature type="compositionally biased region" description="Pro residues" evidence="1">
    <location>
        <begin position="1044"/>
        <end position="1054"/>
    </location>
</feature>
<organism evidence="3 4">
    <name type="scientific">Pseudoxanthomonas suwonensis</name>
    <dbReference type="NCBI Taxonomy" id="314722"/>
    <lineage>
        <taxon>Bacteria</taxon>
        <taxon>Pseudomonadati</taxon>
        <taxon>Pseudomonadota</taxon>
        <taxon>Gammaproteobacteria</taxon>
        <taxon>Lysobacterales</taxon>
        <taxon>Lysobacteraceae</taxon>
        <taxon>Pseudoxanthomonas</taxon>
    </lineage>
</organism>
<dbReference type="PATRIC" id="fig|314722.6.peg.1831"/>
<dbReference type="PANTHER" id="PTHR48125">
    <property type="entry name" value="LP07818P1"/>
    <property type="match status" value="1"/>
</dbReference>
<evidence type="ECO:0000259" key="2">
    <source>
        <dbReference type="Pfam" id="PF13699"/>
    </source>
</evidence>
<name>A0A0E3Z1T1_9GAMM</name>
<evidence type="ECO:0000313" key="4">
    <source>
        <dbReference type="Proteomes" id="UP000033067"/>
    </source>
</evidence>
<feature type="region of interest" description="Disordered" evidence="1">
    <location>
        <begin position="1072"/>
        <end position="1091"/>
    </location>
</feature>
<dbReference type="PANTHER" id="PTHR48125:SF12">
    <property type="entry name" value="AT HOOK TRANSCRIPTION FACTOR FAMILY-RELATED"/>
    <property type="match status" value="1"/>
</dbReference>
<feature type="region of interest" description="Disordered" evidence="1">
    <location>
        <begin position="1274"/>
        <end position="1344"/>
    </location>
</feature>
<feature type="compositionally biased region" description="Low complexity" evidence="1">
    <location>
        <begin position="1290"/>
        <end position="1309"/>
    </location>
</feature>
<proteinExistence type="predicted"/>
<feature type="domain" description="eCIS core" evidence="2">
    <location>
        <begin position="3"/>
        <end position="57"/>
    </location>
</feature>
<accession>A0A0E3Z1T1</accession>
<gene>
    <name evidence="3" type="ORF">WQ53_08515</name>
</gene>
<feature type="region of interest" description="Disordered" evidence="1">
    <location>
        <begin position="990"/>
        <end position="1064"/>
    </location>
</feature>
<sequence>MVHARIHADAPAAAAAQALRARAFAAGEHLFFDTGRYAPHTPHGERLLLHELVHVEQLAWSPHGLLVLRDGEEDAAAPTAPSPTVMAVTLDGVDFYFGNRRYSAGSTRAQIWPLVLQRLLGTQHDPSRDASVLESWLQHGASQNLRLINDLRVDRAATAGEVMIGLSLSAQAVLMLIEVLEAPPYRWHADLSEEQRELLRVGYALMSAWPLLRPRLPRWYDENMFRRQMAQRGSLARDWQRMAPTTPGHEEYSAENREAMIESIFAALTGPVRIVEAIRLDYRLGDAAGTTGRGLRERYRAQGAVAYRGLWRIDAPLTARLTEAPPEDRVRNEIALWLLGYVHTQPDLSAAATLEGTAGHEARLELLGRLFRYLDRTIGRITRGDESLFNVPARATDPPWDARMTSAPPLTPPLYDAALRTDHAFTMQLEFGDVFDAFADYGYLWKFVRIPDPESGEEVPDPLTAAGTRPDFGTVFDTRVARARRYNAADLERVRSRFGTTPWGRAISNASFAADLVRLNNVLRTLGTVIRTVLERLTQPRYTTRIVFPRPGMYVVVCRAVPVLAGDEEVTHAPSVAMLPVVARDPDEMAITRVRESSRNEFQVRLRLAEIRALLDSPLPPENAAELQAEMEELQAMLAAPGEALVARRELLRSQVALLRRRLELRRRIAAAETAEPADPGALAALRRELFDAGGETSSAWAEREDVRGLERQLETLGEMIDMREERIRGERGVRFTPHATFVSDLGHSLALSLEMYDRGVVGGAYQVYISDLTTPDSGATLGSSPLNGLPNPRVAAVLAGLRDLLEDHSDYGRGRVAVQLEGALHTLRVEAGTGRMLMEAVENGVTVLSLAAIVAAPFTAGESLMLLLPLGAVGAVPSAYRLYQRYDEHRLRFDLATAMDVVNLVGGAIGLAHAATPLRMVRMGRVMMVAGLGADGAGMLMMGAGLVQQIEALRHLPEHERAAQLLMILGGAMMQIGIQAGGMVMHSRYQGARESAAPRREGADPRLEAGDAPGFRPPREGSSPPRADATPPGPADRSTSAAAPPPRAPPAPPRASTRRTRRHDRLMARFEGGIDYSRPPPAADVANPPRAGECQRRLRTDEAAFNAYNDAVAASAGREVGLFHNPRTGEYRVMIGDETGVSAPGRSGWDAVVHYHPDGSTRSTFRLPSPHDFQGLMFRYLEGGGPVREFVEFDIPGVGRGRTEYGIDPGHAEPFYVRIHRPGEPPQTLRFAHDGAFRTYWGERTVFVEPGSPLYQSMIRDIQGYVRSLDPAQAGAAPARRTEAGGDAGAARPTPGAADAAGPGPAADSPRRAGEGGEGRPAPGDRTAAASEPTSSGRFTDDAGGLTDAGIAFIRRRFRTVSEFGGGRSRRVALDNLSDAQIRNRFSTESAWLEAVVIGEVRQSWIGRTSATDFLLDNPQQTLRNVATRLAAAIEAGGTGHTLNEGVLGRNALDFVRERVAANDPVLRPAWDALESSTNPAVQRAWNRFLFGTERMPGATPAARQRHRQALMDAPGGSGEGFGAGLVGNKRPDVIEVLLSRDAIHVLDPSQRWADPVHNFKTAFYEAVLRQLIDVGNVTSADTGGGARVRPTGL</sequence>